<sequence length="113" mass="12708">MTSDIVDGLLTIGALLLTGAAFIAYNHKKFYIDSLYPFGMLITISLMAWIASAYYHSMHFAELINSHDKEVVVQSIDYLKYNAEILILFGAIIVLSFTLLMFIPNKSNNHSND</sequence>
<keyword evidence="3" id="KW-1185">Reference proteome</keyword>
<evidence type="ECO:0000256" key="1">
    <source>
        <dbReference type="SAM" id="Phobius"/>
    </source>
</evidence>
<organism evidence="2 3">
    <name type="scientific">Pontibacterium sinense</name>
    <dbReference type="NCBI Taxonomy" id="2781979"/>
    <lineage>
        <taxon>Bacteria</taxon>
        <taxon>Pseudomonadati</taxon>
        <taxon>Pseudomonadota</taxon>
        <taxon>Gammaproteobacteria</taxon>
        <taxon>Oceanospirillales</taxon>
        <taxon>Oceanospirillaceae</taxon>
        <taxon>Pontibacterium</taxon>
    </lineage>
</organism>
<dbReference type="AlphaFoldDB" id="A0A8J7FJ33"/>
<evidence type="ECO:0000313" key="3">
    <source>
        <dbReference type="Proteomes" id="UP000640333"/>
    </source>
</evidence>
<accession>A0A8J7FJ33</accession>
<feature type="transmembrane region" description="Helical" evidence="1">
    <location>
        <begin position="35"/>
        <end position="55"/>
    </location>
</feature>
<keyword evidence="1" id="KW-0812">Transmembrane</keyword>
<gene>
    <name evidence="2" type="ORF">IOQ59_07280</name>
</gene>
<keyword evidence="1" id="KW-0472">Membrane</keyword>
<dbReference type="Proteomes" id="UP000640333">
    <property type="component" value="Unassembled WGS sequence"/>
</dbReference>
<feature type="transmembrane region" description="Helical" evidence="1">
    <location>
        <begin position="6"/>
        <end position="23"/>
    </location>
</feature>
<reference evidence="2" key="1">
    <citation type="submission" date="2020-10" db="EMBL/GenBank/DDBJ databases">
        <title>Bacterium isolated from coastal waters sediment.</title>
        <authorList>
            <person name="Chen R.-J."/>
            <person name="Lu D.-C."/>
            <person name="Zhu K.-L."/>
            <person name="Du Z.-J."/>
        </authorList>
    </citation>
    <scope>NUCLEOTIDE SEQUENCE</scope>
    <source>
        <strain evidence="2">N1Y112</strain>
    </source>
</reference>
<dbReference type="RefSeq" id="WP_193952620.1">
    <property type="nucleotide sequence ID" value="NZ_JADEYS010000006.1"/>
</dbReference>
<evidence type="ECO:0000313" key="2">
    <source>
        <dbReference type="EMBL" id="MBE9397063.1"/>
    </source>
</evidence>
<feature type="transmembrane region" description="Helical" evidence="1">
    <location>
        <begin position="85"/>
        <end position="103"/>
    </location>
</feature>
<keyword evidence="1" id="KW-1133">Transmembrane helix</keyword>
<dbReference type="EMBL" id="JADEYS010000006">
    <property type="protein sequence ID" value="MBE9397063.1"/>
    <property type="molecule type" value="Genomic_DNA"/>
</dbReference>
<proteinExistence type="predicted"/>
<protein>
    <submittedName>
        <fullName evidence="2">Uncharacterized protein</fullName>
    </submittedName>
</protein>
<comment type="caution">
    <text evidence="2">The sequence shown here is derived from an EMBL/GenBank/DDBJ whole genome shotgun (WGS) entry which is preliminary data.</text>
</comment>
<name>A0A8J7FJ33_9GAMM</name>